<protein>
    <submittedName>
        <fullName evidence="3">TLR1-like protein</fullName>
    </submittedName>
</protein>
<feature type="transmembrane region" description="Helical" evidence="1">
    <location>
        <begin position="165"/>
        <end position="193"/>
    </location>
</feature>
<evidence type="ECO:0000259" key="2">
    <source>
        <dbReference type="PROSITE" id="PS50104"/>
    </source>
</evidence>
<dbReference type="PANTHER" id="PTHR16253">
    <property type="entry name" value="TETRATRICOPEPTIDE REPEAT PROTEIN 22"/>
    <property type="match status" value="1"/>
</dbReference>
<accession>A0ABY7G3S7</accession>
<dbReference type="InterPro" id="IPR035897">
    <property type="entry name" value="Toll_tir_struct_dom_sf"/>
</dbReference>
<dbReference type="Pfam" id="PF13676">
    <property type="entry name" value="TIR_2"/>
    <property type="match status" value="1"/>
</dbReference>
<dbReference type="EMBL" id="CP111025">
    <property type="protein sequence ID" value="WAR25946.1"/>
    <property type="molecule type" value="Genomic_DNA"/>
</dbReference>
<proteinExistence type="predicted"/>
<dbReference type="SMART" id="SM00255">
    <property type="entry name" value="TIR"/>
    <property type="match status" value="1"/>
</dbReference>
<reference evidence="3" key="1">
    <citation type="submission" date="2022-11" db="EMBL/GenBank/DDBJ databases">
        <title>Centuries of genome instability and evolution in soft-shell clam transmissible cancer (bioRxiv).</title>
        <authorList>
            <person name="Hart S.F.M."/>
            <person name="Yonemitsu M.A."/>
            <person name="Giersch R.M."/>
            <person name="Beal B.F."/>
            <person name="Arriagada G."/>
            <person name="Davis B.W."/>
            <person name="Ostrander E.A."/>
            <person name="Goff S.P."/>
            <person name="Metzger M.J."/>
        </authorList>
    </citation>
    <scope>NUCLEOTIDE SEQUENCE</scope>
    <source>
        <strain evidence="3">MELC-2E11</strain>
        <tissue evidence="3">Siphon/mantle</tissue>
    </source>
</reference>
<dbReference type="PANTHER" id="PTHR16253:SF0">
    <property type="entry name" value="TETRATRICOPEPTIDE REPEAT PROTEIN 22"/>
    <property type="match status" value="1"/>
</dbReference>
<sequence length="311" mass="36240">MNIPHLPREKDYHVFVCHVNENVHEVRTIVTNLEKGGVKCCYDERDFTAGRSILENMLEKINESVHMLFVLSEDFSKSRFAKHELEEAIHQQIREDFSIIPLKIEPCDVPQILKNKTYIDCENDDITKVHHKIIEAVIDNEEDINELESIVKESYFMKNIHIYDFFPHITCLLLVLYLMLSLAVMMFMVYTMLDTSRTDSASGGFAILLVSVISPVVATILSMGCCCWKKQTKNVNLMVKDLFIRKCEQREEFQKRRREGETLNDYADRMINWLLCSKDIYLLDKPRQLQRGHSMINGAPCICLLLRDSLL</sequence>
<keyword evidence="4" id="KW-1185">Reference proteome</keyword>
<feature type="transmembrane region" description="Helical" evidence="1">
    <location>
        <begin position="205"/>
        <end position="228"/>
    </location>
</feature>
<evidence type="ECO:0000313" key="3">
    <source>
        <dbReference type="EMBL" id="WAR25946.1"/>
    </source>
</evidence>
<dbReference type="Proteomes" id="UP001164746">
    <property type="component" value="Chromosome 14"/>
</dbReference>
<feature type="domain" description="TIR" evidence="2">
    <location>
        <begin position="10"/>
        <end position="137"/>
    </location>
</feature>
<dbReference type="Gene3D" id="3.40.50.10140">
    <property type="entry name" value="Toll/interleukin-1 receptor homology (TIR) domain"/>
    <property type="match status" value="1"/>
</dbReference>
<evidence type="ECO:0000256" key="1">
    <source>
        <dbReference type="SAM" id="Phobius"/>
    </source>
</evidence>
<evidence type="ECO:0000313" key="4">
    <source>
        <dbReference type="Proteomes" id="UP001164746"/>
    </source>
</evidence>
<keyword evidence="1" id="KW-0472">Membrane</keyword>
<dbReference type="PROSITE" id="PS50104">
    <property type="entry name" value="TIR"/>
    <property type="match status" value="1"/>
</dbReference>
<dbReference type="InterPro" id="IPR000157">
    <property type="entry name" value="TIR_dom"/>
</dbReference>
<keyword evidence="1" id="KW-0812">Transmembrane</keyword>
<dbReference type="SUPFAM" id="SSF52200">
    <property type="entry name" value="Toll/Interleukin receptor TIR domain"/>
    <property type="match status" value="1"/>
</dbReference>
<dbReference type="InterPro" id="IPR042342">
    <property type="entry name" value="TTC22"/>
</dbReference>
<organism evidence="3 4">
    <name type="scientific">Mya arenaria</name>
    <name type="common">Soft-shell clam</name>
    <dbReference type="NCBI Taxonomy" id="6604"/>
    <lineage>
        <taxon>Eukaryota</taxon>
        <taxon>Metazoa</taxon>
        <taxon>Spiralia</taxon>
        <taxon>Lophotrochozoa</taxon>
        <taxon>Mollusca</taxon>
        <taxon>Bivalvia</taxon>
        <taxon>Autobranchia</taxon>
        <taxon>Heteroconchia</taxon>
        <taxon>Euheterodonta</taxon>
        <taxon>Imparidentia</taxon>
        <taxon>Neoheterodontei</taxon>
        <taxon>Myida</taxon>
        <taxon>Myoidea</taxon>
        <taxon>Myidae</taxon>
        <taxon>Mya</taxon>
    </lineage>
</organism>
<gene>
    <name evidence="3" type="ORF">MAR_011650</name>
</gene>
<name>A0ABY7G3S7_MYAAR</name>
<keyword evidence="1" id="KW-1133">Transmembrane helix</keyword>